<sequence>MAKENNKDLPATLESQDIFERFEQLDDKVIIQLLEDQVAEAWVYHFKQEGKDIWGIGKAGIDGCAKEMGKKGIALREDSVDHVIDPTHPEFVLFTAKVTKHVVDEKGNEATVESAIGTKRQWIMIRRRDGKIATNKFWFEQGSQKALRNAKARLIPDEIKAKILAFAQKKGRVREIEPPAKKKEADNGIADMASPGPDKDEFQTIPITQKGKTVIYLYSAARLRP</sequence>
<comment type="caution">
    <text evidence="2">The sequence shown here is derived from an EMBL/GenBank/DDBJ whole genome shotgun (WGS) entry which is preliminary data.</text>
</comment>
<proteinExistence type="predicted"/>
<dbReference type="AlphaFoldDB" id="X1FPW9"/>
<name>X1FPW9_9ZZZZ</name>
<feature type="region of interest" description="Disordered" evidence="1">
    <location>
        <begin position="175"/>
        <end position="206"/>
    </location>
</feature>
<dbReference type="EMBL" id="BARU01007712">
    <property type="protein sequence ID" value="GAH47007.1"/>
    <property type="molecule type" value="Genomic_DNA"/>
</dbReference>
<accession>X1FPW9</accession>
<protein>
    <submittedName>
        <fullName evidence="2">Uncharacterized protein</fullName>
    </submittedName>
</protein>
<reference evidence="2" key="1">
    <citation type="journal article" date="2014" name="Front. Microbiol.">
        <title>High frequency of phylogenetically diverse reductive dehalogenase-homologous genes in deep subseafloor sedimentary metagenomes.</title>
        <authorList>
            <person name="Kawai M."/>
            <person name="Futagami T."/>
            <person name="Toyoda A."/>
            <person name="Takaki Y."/>
            <person name="Nishi S."/>
            <person name="Hori S."/>
            <person name="Arai W."/>
            <person name="Tsubouchi T."/>
            <person name="Morono Y."/>
            <person name="Uchiyama I."/>
            <person name="Ito T."/>
            <person name="Fujiyama A."/>
            <person name="Inagaki F."/>
            <person name="Takami H."/>
        </authorList>
    </citation>
    <scope>NUCLEOTIDE SEQUENCE</scope>
    <source>
        <strain evidence="2">Expedition CK06-06</strain>
    </source>
</reference>
<gene>
    <name evidence="2" type="ORF">S03H2_15192</name>
</gene>
<evidence type="ECO:0000313" key="2">
    <source>
        <dbReference type="EMBL" id="GAH47007.1"/>
    </source>
</evidence>
<evidence type="ECO:0000256" key="1">
    <source>
        <dbReference type="SAM" id="MobiDB-lite"/>
    </source>
</evidence>
<organism evidence="2">
    <name type="scientific">marine sediment metagenome</name>
    <dbReference type="NCBI Taxonomy" id="412755"/>
    <lineage>
        <taxon>unclassified sequences</taxon>
        <taxon>metagenomes</taxon>
        <taxon>ecological metagenomes</taxon>
    </lineage>
</organism>
<feature type="compositionally biased region" description="Basic and acidic residues" evidence="1">
    <location>
        <begin position="175"/>
        <end position="186"/>
    </location>
</feature>